<feature type="compositionally biased region" description="Acidic residues" evidence="1">
    <location>
        <begin position="178"/>
        <end position="207"/>
    </location>
</feature>
<name>A0A8S0WC25_CYCAE</name>
<dbReference type="AlphaFoldDB" id="A0A8S0WC25"/>
<organism evidence="2 3">
    <name type="scientific">Cyclocybe aegerita</name>
    <name type="common">Black poplar mushroom</name>
    <name type="synonym">Agrocybe aegerita</name>
    <dbReference type="NCBI Taxonomy" id="1973307"/>
    <lineage>
        <taxon>Eukaryota</taxon>
        <taxon>Fungi</taxon>
        <taxon>Dikarya</taxon>
        <taxon>Basidiomycota</taxon>
        <taxon>Agaricomycotina</taxon>
        <taxon>Agaricomycetes</taxon>
        <taxon>Agaricomycetidae</taxon>
        <taxon>Agaricales</taxon>
        <taxon>Agaricineae</taxon>
        <taxon>Bolbitiaceae</taxon>
        <taxon>Cyclocybe</taxon>
    </lineage>
</organism>
<reference evidence="2 3" key="1">
    <citation type="submission" date="2020-01" db="EMBL/GenBank/DDBJ databases">
        <authorList>
            <person name="Gupta K D."/>
        </authorList>
    </citation>
    <scope>NUCLEOTIDE SEQUENCE [LARGE SCALE GENOMIC DNA]</scope>
</reference>
<feature type="region of interest" description="Disordered" evidence="1">
    <location>
        <begin position="125"/>
        <end position="218"/>
    </location>
</feature>
<comment type="caution">
    <text evidence="2">The sequence shown here is derived from an EMBL/GenBank/DDBJ whole genome shotgun (WGS) entry which is preliminary data.</text>
</comment>
<gene>
    <name evidence="2" type="ORF">AAE3_LOCUS12763</name>
</gene>
<dbReference type="Proteomes" id="UP000467700">
    <property type="component" value="Unassembled WGS sequence"/>
</dbReference>
<dbReference type="EMBL" id="CACVBS010000090">
    <property type="protein sequence ID" value="CAA7270388.1"/>
    <property type="molecule type" value="Genomic_DNA"/>
</dbReference>
<evidence type="ECO:0000313" key="2">
    <source>
        <dbReference type="EMBL" id="CAA7270388.1"/>
    </source>
</evidence>
<evidence type="ECO:0000256" key="1">
    <source>
        <dbReference type="SAM" id="MobiDB-lite"/>
    </source>
</evidence>
<evidence type="ECO:0000313" key="3">
    <source>
        <dbReference type="Proteomes" id="UP000467700"/>
    </source>
</evidence>
<protein>
    <submittedName>
        <fullName evidence="2">Uncharacterized protein</fullName>
    </submittedName>
</protein>
<accession>A0A8S0WC25</accession>
<dbReference type="OrthoDB" id="3267098at2759"/>
<proteinExistence type="predicted"/>
<feature type="compositionally biased region" description="Basic and acidic residues" evidence="1">
    <location>
        <begin position="140"/>
        <end position="149"/>
    </location>
</feature>
<sequence>MTMTMSNTVPGGSQIRRMDFLWVRWFGDECNYHYGSKQARLPLVGFVPSTIDGAFGFLDPTHVIRGCHLIPAYAHGRSQDLLPVRTSDARCLMPDEEDDWTNFYVNLFVDRDMIMRHFGGGVGHSINALPEKTSLQGTTDENREDSSDSKDDDQDMMTRQVAEHIADMPLTHSRAPVENEEEEDAVVQQEDEDEEEEREDEDEEEDKDKDKDNGYASL</sequence>
<feature type="compositionally biased region" description="Basic and acidic residues" evidence="1">
    <location>
        <begin position="208"/>
        <end position="218"/>
    </location>
</feature>
<keyword evidence="3" id="KW-1185">Reference proteome</keyword>